<dbReference type="PROSITE" id="PS51352">
    <property type="entry name" value="THIOREDOXIN_2"/>
    <property type="match status" value="1"/>
</dbReference>
<dbReference type="NCBIfam" id="TIGR01068">
    <property type="entry name" value="thioredoxin"/>
    <property type="match status" value="1"/>
</dbReference>
<evidence type="ECO:0000256" key="1">
    <source>
        <dbReference type="ARBA" id="ARBA00023157"/>
    </source>
</evidence>
<dbReference type="PANTHER" id="PTHR46115">
    <property type="entry name" value="THIOREDOXIN-LIKE PROTEIN 1"/>
    <property type="match status" value="1"/>
</dbReference>
<evidence type="ECO:0000256" key="2">
    <source>
        <dbReference type="SAM" id="MobiDB-lite"/>
    </source>
</evidence>
<reference evidence="6" key="1">
    <citation type="submission" date="2017-01" db="EMBL/GenBank/DDBJ databases">
        <title>Comparative genomics of anhydrobiosis in the tardigrade Hypsibius dujardini.</title>
        <authorList>
            <person name="Yoshida Y."/>
            <person name="Koutsovoulos G."/>
            <person name="Laetsch D."/>
            <person name="Stevens L."/>
            <person name="Kumar S."/>
            <person name="Horikawa D."/>
            <person name="Ishino K."/>
            <person name="Komine S."/>
            <person name="Tomita M."/>
            <person name="Blaxter M."/>
            <person name="Arakawa K."/>
        </authorList>
    </citation>
    <scope>NUCLEOTIDE SEQUENCE [LARGE SCALE GENOMIC DNA]</scope>
    <source>
        <strain evidence="6">Z151</strain>
    </source>
</reference>
<dbReference type="PROSITE" id="PS51532">
    <property type="entry name" value="PITH"/>
    <property type="match status" value="1"/>
</dbReference>
<feature type="domain" description="Thioredoxin" evidence="3">
    <location>
        <begin position="1"/>
        <end position="107"/>
    </location>
</feature>
<protein>
    <submittedName>
        <fullName evidence="5">Thioredoxin-like protein 1</fullName>
    </submittedName>
</protein>
<feature type="domain" description="PITH" evidence="4">
    <location>
        <begin position="110"/>
        <end position="278"/>
    </location>
</feature>
<dbReference type="InterPro" id="IPR010400">
    <property type="entry name" value="PITH_dom"/>
</dbReference>
<evidence type="ECO:0000313" key="5">
    <source>
        <dbReference type="EMBL" id="OQV25630.1"/>
    </source>
</evidence>
<proteinExistence type="predicted"/>
<dbReference type="Gene3D" id="2.60.120.470">
    <property type="entry name" value="PITH domain"/>
    <property type="match status" value="1"/>
</dbReference>
<dbReference type="GO" id="GO:0005737">
    <property type="term" value="C:cytoplasm"/>
    <property type="evidence" value="ECO:0007669"/>
    <property type="project" value="UniProtKB-ARBA"/>
</dbReference>
<dbReference type="InterPro" id="IPR005746">
    <property type="entry name" value="Thioredoxin"/>
</dbReference>
<dbReference type="Gene3D" id="3.40.30.10">
    <property type="entry name" value="Glutaredoxin"/>
    <property type="match status" value="1"/>
</dbReference>
<dbReference type="GO" id="GO:0015035">
    <property type="term" value="F:protein-disulfide reductase activity"/>
    <property type="evidence" value="ECO:0007669"/>
    <property type="project" value="InterPro"/>
</dbReference>
<dbReference type="CDD" id="cd02947">
    <property type="entry name" value="TRX_family"/>
    <property type="match status" value="1"/>
</dbReference>
<dbReference type="EMBL" id="MTYJ01000002">
    <property type="protein sequence ID" value="OQV25630.1"/>
    <property type="molecule type" value="Genomic_DNA"/>
</dbReference>
<comment type="caution">
    <text evidence="5">The sequence shown here is derived from an EMBL/GenBank/DDBJ whole genome shotgun (WGS) entry which is preliminary data.</text>
</comment>
<dbReference type="Pfam" id="PF00085">
    <property type="entry name" value="Thioredoxin"/>
    <property type="match status" value="1"/>
</dbReference>
<dbReference type="AlphaFoldDB" id="A0A1W0XDU0"/>
<dbReference type="Proteomes" id="UP000192578">
    <property type="component" value="Unassembled WGS sequence"/>
</dbReference>
<dbReference type="OrthoDB" id="2121326at2759"/>
<dbReference type="InterPro" id="IPR037047">
    <property type="entry name" value="PITH_dom_sf"/>
</dbReference>
<dbReference type="SUPFAM" id="SSF52833">
    <property type="entry name" value="Thioredoxin-like"/>
    <property type="match status" value="1"/>
</dbReference>
<dbReference type="InterPro" id="IPR036249">
    <property type="entry name" value="Thioredoxin-like_sf"/>
</dbReference>
<dbReference type="SUPFAM" id="SSF49785">
    <property type="entry name" value="Galactose-binding domain-like"/>
    <property type="match status" value="1"/>
</dbReference>
<dbReference type="PRINTS" id="PR00421">
    <property type="entry name" value="THIOREDOXIN"/>
</dbReference>
<gene>
    <name evidence="5" type="ORF">BV898_00565</name>
</gene>
<evidence type="ECO:0000259" key="3">
    <source>
        <dbReference type="PROSITE" id="PS51352"/>
    </source>
</evidence>
<organism evidence="5 6">
    <name type="scientific">Hypsibius exemplaris</name>
    <name type="common">Freshwater tardigrade</name>
    <dbReference type="NCBI Taxonomy" id="2072580"/>
    <lineage>
        <taxon>Eukaryota</taxon>
        <taxon>Metazoa</taxon>
        <taxon>Ecdysozoa</taxon>
        <taxon>Tardigrada</taxon>
        <taxon>Eutardigrada</taxon>
        <taxon>Parachela</taxon>
        <taxon>Hypsibioidea</taxon>
        <taxon>Hypsibiidae</taxon>
        <taxon>Hypsibius</taxon>
    </lineage>
</organism>
<keyword evidence="1" id="KW-1015">Disulfide bond</keyword>
<evidence type="ECO:0000259" key="4">
    <source>
        <dbReference type="PROSITE" id="PS51532"/>
    </source>
</evidence>
<feature type="region of interest" description="Disordered" evidence="2">
    <location>
        <begin position="278"/>
        <end position="299"/>
    </location>
</feature>
<keyword evidence="6" id="KW-1185">Reference proteome</keyword>
<dbReference type="PROSITE" id="PS00194">
    <property type="entry name" value="THIOREDOXIN_1"/>
    <property type="match status" value="1"/>
</dbReference>
<dbReference type="FunFam" id="3.40.30.10:FF:000245">
    <property type="entry name" value="Thioredoxin"/>
    <property type="match status" value="1"/>
</dbReference>
<accession>A0A1W0XDU0</accession>
<dbReference type="InterPro" id="IPR013766">
    <property type="entry name" value="Thioredoxin_domain"/>
</dbReference>
<evidence type="ECO:0000313" key="6">
    <source>
        <dbReference type="Proteomes" id="UP000192578"/>
    </source>
</evidence>
<dbReference type="Pfam" id="PF06201">
    <property type="entry name" value="PITH"/>
    <property type="match status" value="1"/>
</dbReference>
<sequence>MPVKHLHNDGDLATEFAQAGGKLIVVDFFATWCGPCRTVAPQFEQMSNRYSNAVFVKVDVDQMTETARQYGIRAMPTFLFFKNGQQVAQVQGANVPQIEANIKQYIDAEGASDNKDGMCDLTTAIDKSKSECLNEADDHTFLNLFKEGDYLESDCDEQLILNIAFNQPVKLHSLKFKGPAQNGPKVVKLFINVPQTLDFDQAVRTNAVQELILTSKDLTGDEAVPLKFVKFQNVQNLQLFLKDNQSGAETTRLDALGLHGFPISFTNMGDFARVAGKKGELDNNPGGMTIQSDKGPPSV</sequence>
<dbReference type="InterPro" id="IPR008979">
    <property type="entry name" value="Galactose-bd-like_sf"/>
</dbReference>
<name>A0A1W0XDU0_HYPEX</name>
<dbReference type="InterPro" id="IPR017937">
    <property type="entry name" value="Thioredoxin_CS"/>
</dbReference>